<dbReference type="OrthoDB" id="9809693at2"/>
<reference evidence="3 4" key="1">
    <citation type="submission" date="2019-05" db="EMBL/GenBank/DDBJ databases">
        <authorList>
            <person name="Zhou X."/>
        </authorList>
    </citation>
    <scope>NUCLEOTIDE SEQUENCE [LARGE SCALE GENOMIC DNA]</scope>
    <source>
        <strain evidence="3 4">DSM 432</strain>
    </source>
</reference>
<dbReference type="InterPro" id="IPR008807">
    <property type="entry name" value="ROS_MUCR"/>
</dbReference>
<proteinExistence type="inferred from homology"/>
<feature type="region of interest" description="Disordered" evidence="2">
    <location>
        <begin position="130"/>
        <end position="155"/>
    </location>
</feature>
<accession>A0A6C1KDI6</accession>
<gene>
    <name evidence="3" type="ORF">FBQ73_17400</name>
</gene>
<dbReference type="AlphaFoldDB" id="A0A6C1KDI6"/>
<sequence>MSDSDSNSASPSYIDFATEIVAAYVSNNSVSATELPALIESVYRALGQLGTPAAPVVEEQKPAVPVKKSVTPEYIICLEDGKKFKSLKRHLRTSYGMTPEVYREKWGLPKDYPMVAPAYAAARSELAKNMGLGQTRKKAPVAPAKKPARRAKAAA</sequence>
<evidence type="ECO:0000256" key="1">
    <source>
        <dbReference type="ARBA" id="ARBA00007031"/>
    </source>
</evidence>
<feature type="compositionally biased region" description="Basic residues" evidence="2">
    <location>
        <begin position="146"/>
        <end position="155"/>
    </location>
</feature>
<dbReference type="Gene3D" id="1.10.10.1550">
    <property type="entry name" value="ROS/MUCR transcriptional regulator protein"/>
    <property type="match status" value="1"/>
</dbReference>
<organism evidence="3 4">
    <name type="scientific">Xanthobacter autotrophicus</name>
    <dbReference type="NCBI Taxonomy" id="280"/>
    <lineage>
        <taxon>Bacteria</taxon>
        <taxon>Pseudomonadati</taxon>
        <taxon>Pseudomonadota</taxon>
        <taxon>Alphaproteobacteria</taxon>
        <taxon>Hyphomicrobiales</taxon>
        <taxon>Xanthobacteraceae</taxon>
        <taxon>Xanthobacter</taxon>
    </lineage>
</organism>
<evidence type="ECO:0000313" key="3">
    <source>
        <dbReference type="EMBL" id="TLX41881.1"/>
    </source>
</evidence>
<dbReference type="GeneID" id="95775231"/>
<name>A0A6C1KDI6_XANAU</name>
<dbReference type="EMBL" id="VAUP01000035">
    <property type="protein sequence ID" value="TLX41881.1"/>
    <property type="molecule type" value="Genomic_DNA"/>
</dbReference>
<dbReference type="GO" id="GO:0008270">
    <property type="term" value="F:zinc ion binding"/>
    <property type="evidence" value="ECO:0007669"/>
    <property type="project" value="InterPro"/>
</dbReference>
<dbReference type="InterPro" id="IPR041920">
    <property type="entry name" value="ROS/MUCR_sf"/>
</dbReference>
<dbReference type="Proteomes" id="UP000305131">
    <property type="component" value="Unassembled WGS sequence"/>
</dbReference>
<dbReference type="GO" id="GO:0003677">
    <property type="term" value="F:DNA binding"/>
    <property type="evidence" value="ECO:0007669"/>
    <property type="project" value="InterPro"/>
</dbReference>
<protein>
    <submittedName>
        <fullName evidence="3">Transcriptional regulator</fullName>
    </submittedName>
</protein>
<evidence type="ECO:0000313" key="4">
    <source>
        <dbReference type="Proteomes" id="UP000305131"/>
    </source>
</evidence>
<comment type="similarity">
    <text evidence="1">Belongs to the ros/MucR family.</text>
</comment>
<evidence type="ECO:0000256" key="2">
    <source>
        <dbReference type="SAM" id="MobiDB-lite"/>
    </source>
</evidence>
<dbReference type="Pfam" id="PF05443">
    <property type="entry name" value="ROS_MUCR"/>
    <property type="match status" value="1"/>
</dbReference>
<dbReference type="GO" id="GO:0006355">
    <property type="term" value="P:regulation of DNA-templated transcription"/>
    <property type="evidence" value="ECO:0007669"/>
    <property type="project" value="InterPro"/>
</dbReference>
<dbReference type="RefSeq" id="WP_138400745.1">
    <property type="nucleotide sequence ID" value="NZ_JBAFVI010000005.1"/>
</dbReference>
<comment type="caution">
    <text evidence="3">The sequence shown here is derived from an EMBL/GenBank/DDBJ whole genome shotgun (WGS) entry which is preliminary data.</text>
</comment>